<name>A0ABQ1EM49_9BACL</name>
<accession>A0ABQ1EM49</accession>
<evidence type="ECO:0000313" key="3">
    <source>
        <dbReference type="Proteomes" id="UP000615455"/>
    </source>
</evidence>
<evidence type="ECO:0000313" key="2">
    <source>
        <dbReference type="EMBL" id="GFZ78263.1"/>
    </source>
</evidence>
<sequence length="56" mass="6218">MARNAEKQRYSSGRAESGRAELGWARPSTAKPPHNQTDTLTNCMMLISKKLATLKN</sequence>
<dbReference type="Proteomes" id="UP000615455">
    <property type="component" value="Unassembled WGS sequence"/>
</dbReference>
<proteinExistence type="predicted"/>
<evidence type="ECO:0000256" key="1">
    <source>
        <dbReference type="SAM" id="MobiDB-lite"/>
    </source>
</evidence>
<organism evidence="2 3">
    <name type="scientific">Paenibacillus marchantiophytorum</name>
    <dbReference type="NCBI Taxonomy" id="1619310"/>
    <lineage>
        <taxon>Bacteria</taxon>
        <taxon>Bacillati</taxon>
        <taxon>Bacillota</taxon>
        <taxon>Bacilli</taxon>
        <taxon>Bacillales</taxon>
        <taxon>Paenibacillaceae</taxon>
        <taxon>Paenibacillus</taxon>
    </lineage>
</organism>
<feature type="region of interest" description="Disordered" evidence="1">
    <location>
        <begin position="1"/>
        <end position="38"/>
    </location>
</feature>
<keyword evidence="3" id="KW-1185">Reference proteome</keyword>
<gene>
    <name evidence="2" type="ORF">GCM10008018_24710</name>
</gene>
<reference evidence="3" key="1">
    <citation type="journal article" date="2019" name="Int. J. Syst. Evol. Microbiol.">
        <title>The Global Catalogue of Microorganisms (GCM) 10K type strain sequencing project: providing services to taxonomists for standard genome sequencing and annotation.</title>
        <authorList>
            <consortium name="The Broad Institute Genomics Platform"/>
            <consortium name="The Broad Institute Genome Sequencing Center for Infectious Disease"/>
            <person name="Wu L."/>
            <person name="Ma J."/>
        </authorList>
    </citation>
    <scope>NUCLEOTIDE SEQUENCE [LARGE SCALE GENOMIC DNA]</scope>
    <source>
        <strain evidence="3">CGMCC 1.15043</strain>
    </source>
</reference>
<comment type="caution">
    <text evidence="2">The sequence shown here is derived from an EMBL/GenBank/DDBJ whole genome shotgun (WGS) entry which is preliminary data.</text>
</comment>
<protein>
    <submittedName>
        <fullName evidence="2">Uncharacterized protein</fullName>
    </submittedName>
</protein>
<dbReference type="EMBL" id="BMHE01000010">
    <property type="protein sequence ID" value="GFZ78263.1"/>
    <property type="molecule type" value="Genomic_DNA"/>
</dbReference>